<dbReference type="InParanoid" id="A0A194XWD4"/>
<dbReference type="RefSeq" id="XP_018078965.1">
    <property type="nucleotide sequence ID" value="XM_018206225.1"/>
</dbReference>
<accession>A0A194XWD4</accession>
<evidence type="ECO:0000256" key="1">
    <source>
        <dbReference type="SAM" id="SignalP"/>
    </source>
</evidence>
<dbReference type="EMBL" id="KQ947404">
    <property type="protein sequence ID" value="KUJ24610.1"/>
    <property type="molecule type" value="Genomic_DNA"/>
</dbReference>
<dbReference type="KEGG" id="psco:LY89DRAFT_25384"/>
<feature type="signal peptide" evidence="1">
    <location>
        <begin position="1"/>
        <end position="20"/>
    </location>
</feature>
<feature type="chain" id="PRO_5008268757" evidence="1">
    <location>
        <begin position="21"/>
        <end position="234"/>
    </location>
</feature>
<dbReference type="STRING" id="149040.A0A194XWD4"/>
<dbReference type="AlphaFoldDB" id="A0A194XWD4"/>
<evidence type="ECO:0000313" key="2">
    <source>
        <dbReference type="EMBL" id="KUJ24610.1"/>
    </source>
</evidence>
<proteinExistence type="predicted"/>
<dbReference type="OrthoDB" id="3360643at2759"/>
<keyword evidence="1" id="KW-0732">Signal</keyword>
<reference evidence="2 3" key="1">
    <citation type="submission" date="2015-10" db="EMBL/GenBank/DDBJ databases">
        <title>Full genome of DAOMC 229536 Phialocephala scopiformis, a fungal endophyte of spruce producing the potent anti-insectan compound rugulosin.</title>
        <authorList>
            <consortium name="DOE Joint Genome Institute"/>
            <person name="Walker A.K."/>
            <person name="Frasz S.L."/>
            <person name="Seifert K.A."/>
            <person name="Miller J.D."/>
            <person name="Mondo S.J."/>
            <person name="Labutti K."/>
            <person name="Lipzen A."/>
            <person name="Dockter R."/>
            <person name="Kennedy M."/>
            <person name="Grigoriev I.V."/>
            <person name="Spatafora J.W."/>
        </authorList>
    </citation>
    <scope>NUCLEOTIDE SEQUENCE [LARGE SCALE GENOMIC DNA]</scope>
    <source>
        <strain evidence="2 3">CBS 120377</strain>
    </source>
</reference>
<name>A0A194XWD4_MOLSC</name>
<organism evidence="2 3">
    <name type="scientific">Mollisia scopiformis</name>
    <name type="common">Conifer needle endophyte fungus</name>
    <name type="synonym">Phialocephala scopiformis</name>
    <dbReference type="NCBI Taxonomy" id="149040"/>
    <lineage>
        <taxon>Eukaryota</taxon>
        <taxon>Fungi</taxon>
        <taxon>Dikarya</taxon>
        <taxon>Ascomycota</taxon>
        <taxon>Pezizomycotina</taxon>
        <taxon>Leotiomycetes</taxon>
        <taxon>Helotiales</taxon>
        <taxon>Mollisiaceae</taxon>
        <taxon>Mollisia</taxon>
    </lineage>
</organism>
<protein>
    <submittedName>
        <fullName evidence="2">Uncharacterized protein</fullName>
    </submittedName>
</protein>
<sequence length="234" mass="25706">MKVLLSLLLIAGFHLQYVAAATWYFLRWNTPNSASQFQRFSMQMTVPNLQKKGTYYLWPGLQDTANTGVYQSVLDGRSGTWWIGSGWCCSNPNLPWGDGFNVDAPDVVNITMTHTPAPNNWTSTVEYGTHTATNTFPLGNKNFNQAILAIELTGVTWDFGELVWENVVMVMNTTSTSWCTKAPENYNSATKYTSTGGIATISGNEVTCTIEKIVMEGPATARLGEGYVIEGDGS</sequence>
<keyword evidence="3" id="KW-1185">Reference proteome</keyword>
<dbReference type="GeneID" id="28815951"/>
<dbReference type="Proteomes" id="UP000070700">
    <property type="component" value="Unassembled WGS sequence"/>
</dbReference>
<gene>
    <name evidence="2" type="ORF">LY89DRAFT_25384</name>
</gene>
<evidence type="ECO:0000313" key="3">
    <source>
        <dbReference type="Proteomes" id="UP000070700"/>
    </source>
</evidence>